<evidence type="ECO:0000313" key="2">
    <source>
        <dbReference type="EMBL" id="KAF6818652.1"/>
    </source>
</evidence>
<feature type="domain" description="Protein kinase" evidence="1">
    <location>
        <begin position="253"/>
        <end position="576"/>
    </location>
</feature>
<proteinExistence type="predicted"/>
<comment type="caution">
    <text evidence="2">The sequence shown here is derived from an EMBL/GenBank/DDBJ whole genome shotgun (WGS) entry which is preliminary data.</text>
</comment>
<dbReference type="AlphaFoldDB" id="A0A8H6JSL2"/>
<keyword evidence="2" id="KW-0418">Kinase</keyword>
<keyword evidence="2" id="KW-0808">Transferase</keyword>
<gene>
    <name evidence="2" type="ORF">CPLU01_13273</name>
</gene>
<reference evidence="2" key="1">
    <citation type="journal article" date="2020" name="Phytopathology">
        <title>Genome Sequence Resources of Colletotrichum truncatum, C. plurivorum, C. musicola, and C. sojae: Four Species Pathogenic to Soybean (Glycine max).</title>
        <authorList>
            <person name="Rogerio F."/>
            <person name="Boufleur T.R."/>
            <person name="Ciampi-Guillardi M."/>
            <person name="Sukno S.A."/>
            <person name="Thon M.R."/>
            <person name="Massola Junior N.S."/>
            <person name="Baroncelli R."/>
        </authorList>
    </citation>
    <scope>NUCLEOTIDE SEQUENCE</scope>
    <source>
        <strain evidence="2">LFN00145</strain>
    </source>
</reference>
<sequence>MIAQSRVVEDIHTYGSHAVTSTAINDVQSISNATPVSSEAHGLPYHGTPRIVTDAPVAWHDGFAGGSAVGNFDYDRIELSILHPERLGGRSEAGETDDVLSVHDLGFSAVRWPTQHLRSRRPSQSDVSDHISCRGHLENDVQPAAEIEDGIRRMIESNLSWSEMDQEEYLPVDAFEKIFDINTIMSLIQAIYGNATEQEIIHKAGQIWGDDIGSRRRIIATLVFMKQTSRIEDFIQEKIYDHHLPLCHESKSRKEFRTLVDGDRTNTTLFRNWERVHVDLFYVYQKMIFIPFLSMGDGIVRSYVFDSNVRLPWNKFEQKMAGGHGTIHRLEIHQSHHDYNRNDHGNTPYLVFEWADGNLEEFWKQRQVEPSPAATSWMAQQCWGITNAIKRIHGLTTWQKEERSANPNSEEMFVKDWGRHGDIKPANILWFLTHGKDRDHLVVADLGLTRYHSSLTKSRVKGVDGWTGTYRAPEIDLSNPISARYDIWSLGCVFLEFCIWYLLGYDDVENFRRARNLDRGSDDADDIEEPDHSYFVTWQMPRGGKRAELHPAVQKRHYNDPCPQDHLQVLGASAGLVRFAEGNSIIPDSVMSSVNGRDRALSIASVDTESYDGSWNDHSTADSSVC</sequence>
<evidence type="ECO:0000313" key="3">
    <source>
        <dbReference type="Proteomes" id="UP000654918"/>
    </source>
</evidence>
<evidence type="ECO:0000259" key="1">
    <source>
        <dbReference type="PROSITE" id="PS50011"/>
    </source>
</evidence>
<dbReference type="PROSITE" id="PS50011">
    <property type="entry name" value="PROTEIN_KINASE_DOM"/>
    <property type="match status" value="1"/>
</dbReference>
<dbReference type="GO" id="GO:0004674">
    <property type="term" value="F:protein serine/threonine kinase activity"/>
    <property type="evidence" value="ECO:0007669"/>
    <property type="project" value="TreeGrafter"/>
</dbReference>
<dbReference type="Pfam" id="PF00069">
    <property type="entry name" value="Pkinase"/>
    <property type="match status" value="1"/>
</dbReference>
<dbReference type="Proteomes" id="UP000654918">
    <property type="component" value="Unassembled WGS sequence"/>
</dbReference>
<dbReference type="SUPFAM" id="SSF56112">
    <property type="entry name" value="Protein kinase-like (PK-like)"/>
    <property type="match status" value="1"/>
</dbReference>
<dbReference type="Gene3D" id="1.10.510.10">
    <property type="entry name" value="Transferase(Phosphotransferase) domain 1"/>
    <property type="match status" value="1"/>
</dbReference>
<dbReference type="PANTHER" id="PTHR24359:SF37">
    <property type="entry name" value="PROTEIN KINASE DOMAIN-CONTAINING PROTEIN"/>
    <property type="match status" value="1"/>
</dbReference>
<dbReference type="InterPro" id="IPR000719">
    <property type="entry name" value="Prot_kinase_dom"/>
</dbReference>
<organism evidence="2 3">
    <name type="scientific">Colletotrichum plurivorum</name>
    <dbReference type="NCBI Taxonomy" id="2175906"/>
    <lineage>
        <taxon>Eukaryota</taxon>
        <taxon>Fungi</taxon>
        <taxon>Dikarya</taxon>
        <taxon>Ascomycota</taxon>
        <taxon>Pezizomycotina</taxon>
        <taxon>Sordariomycetes</taxon>
        <taxon>Hypocreomycetidae</taxon>
        <taxon>Glomerellales</taxon>
        <taxon>Glomerellaceae</taxon>
        <taxon>Colletotrichum</taxon>
        <taxon>Colletotrichum orchidearum species complex</taxon>
    </lineage>
</organism>
<dbReference type="SMART" id="SM00220">
    <property type="entry name" value="S_TKc"/>
    <property type="match status" value="1"/>
</dbReference>
<dbReference type="GO" id="GO:0005524">
    <property type="term" value="F:ATP binding"/>
    <property type="evidence" value="ECO:0007669"/>
    <property type="project" value="InterPro"/>
</dbReference>
<dbReference type="PANTHER" id="PTHR24359">
    <property type="entry name" value="SERINE/THREONINE-PROTEIN KINASE SBK1"/>
    <property type="match status" value="1"/>
</dbReference>
<keyword evidence="3" id="KW-1185">Reference proteome</keyword>
<dbReference type="InterPro" id="IPR011009">
    <property type="entry name" value="Kinase-like_dom_sf"/>
</dbReference>
<accession>A0A8H6JSL2</accession>
<protein>
    <submittedName>
        <fullName evidence="2">Protein kinase domain-containing protein</fullName>
    </submittedName>
</protein>
<name>A0A8H6JSL2_9PEZI</name>
<dbReference type="EMBL" id="WIGO01000299">
    <property type="protein sequence ID" value="KAF6818652.1"/>
    <property type="molecule type" value="Genomic_DNA"/>
</dbReference>